<keyword evidence="1" id="KW-1133">Transmembrane helix</keyword>
<sequence length="334" mass="37640">MEKSKNMKNSGLVGRLLKWGIGLALVVGSFLTVYFIWIDEKPHVSTNDAFLDGYRSDLSPDILGRIVEMNFNEGDRVERGQVMAVLLQDILESEKAEAIALIKVREDEIAKSQALLNKIKNDYVRALKGFKDHIISPQDFDHKEKDFYMAEASYQKALSDKNLADKKLGVVDTYLHHTYIFSPCDGIVAKRWVYLGDVLNPGQALYTVYNTRDVWVQANLSEKKIRKVVMGAHVEINIDAYPGVKFTGEVFSIFGATASQFSVIPPNNATGNYTKVAQRIPIKISIKPPENMRDREFYLFPGMNAEVKIFDVVKKTKTQMETETKGNVSANSES</sequence>
<dbReference type="InterPro" id="IPR058792">
    <property type="entry name" value="Beta-barrel_RND_2"/>
</dbReference>
<reference evidence="4" key="1">
    <citation type="submission" date="2017-08" db="EMBL/GenBank/DDBJ databases">
        <title>A dynamic microbial community with high functional redundancy inhabits the cold, oxic subseafloor aquifer.</title>
        <authorList>
            <person name="Tully B.J."/>
            <person name="Wheat C.G."/>
            <person name="Glazer B.T."/>
            <person name="Huber J.A."/>
        </authorList>
    </citation>
    <scope>NUCLEOTIDE SEQUENCE [LARGE SCALE GENOMIC DNA]</scope>
</reference>
<protein>
    <recommendedName>
        <fullName evidence="2">CusB-like beta-barrel domain-containing protein</fullName>
    </recommendedName>
</protein>
<dbReference type="GO" id="GO:1990281">
    <property type="term" value="C:efflux pump complex"/>
    <property type="evidence" value="ECO:0007669"/>
    <property type="project" value="TreeGrafter"/>
</dbReference>
<feature type="domain" description="CusB-like beta-barrel" evidence="2">
    <location>
        <begin position="214"/>
        <end position="254"/>
    </location>
</feature>
<name>A0A2A4X100_UNCAE</name>
<dbReference type="AlphaFoldDB" id="A0A2A4X100"/>
<evidence type="ECO:0000259" key="2">
    <source>
        <dbReference type="Pfam" id="PF25954"/>
    </source>
</evidence>
<dbReference type="Proteomes" id="UP000218775">
    <property type="component" value="Unassembled WGS sequence"/>
</dbReference>
<feature type="transmembrane region" description="Helical" evidence="1">
    <location>
        <begin position="16"/>
        <end position="37"/>
    </location>
</feature>
<dbReference type="Pfam" id="PF25954">
    <property type="entry name" value="Beta-barrel_RND_2"/>
    <property type="match status" value="1"/>
</dbReference>
<dbReference type="EMBL" id="NVUK01000032">
    <property type="protein sequence ID" value="PCI76210.1"/>
    <property type="molecule type" value="Genomic_DNA"/>
</dbReference>
<dbReference type="SUPFAM" id="SSF111369">
    <property type="entry name" value="HlyD-like secretion proteins"/>
    <property type="match status" value="1"/>
</dbReference>
<dbReference type="GO" id="GO:0015562">
    <property type="term" value="F:efflux transmembrane transporter activity"/>
    <property type="evidence" value="ECO:0007669"/>
    <property type="project" value="TreeGrafter"/>
</dbReference>
<dbReference type="Gene3D" id="2.40.50.100">
    <property type="match status" value="1"/>
</dbReference>
<keyword evidence="1" id="KW-0812">Transmembrane</keyword>
<comment type="caution">
    <text evidence="3">The sequence shown here is derived from an EMBL/GenBank/DDBJ whole genome shotgun (WGS) entry which is preliminary data.</text>
</comment>
<evidence type="ECO:0000313" key="4">
    <source>
        <dbReference type="Proteomes" id="UP000218775"/>
    </source>
</evidence>
<evidence type="ECO:0000256" key="1">
    <source>
        <dbReference type="SAM" id="Phobius"/>
    </source>
</evidence>
<proteinExistence type="predicted"/>
<dbReference type="PANTHER" id="PTHR30469">
    <property type="entry name" value="MULTIDRUG RESISTANCE PROTEIN MDTA"/>
    <property type="match status" value="1"/>
</dbReference>
<dbReference type="PANTHER" id="PTHR30469:SF15">
    <property type="entry name" value="HLYD FAMILY OF SECRETION PROTEINS"/>
    <property type="match status" value="1"/>
</dbReference>
<gene>
    <name evidence="3" type="ORF">COB21_04690</name>
</gene>
<accession>A0A2A4X100</accession>
<evidence type="ECO:0000313" key="3">
    <source>
        <dbReference type="EMBL" id="PCI76210.1"/>
    </source>
</evidence>
<organism evidence="3 4">
    <name type="scientific">Aerophobetes bacterium</name>
    <dbReference type="NCBI Taxonomy" id="2030807"/>
    <lineage>
        <taxon>Bacteria</taxon>
        <taxon>Candidatus Aerophobota</taxon>
    </lineage>
</organism>
<keyword evidence="1" id="KW-0472">Membrane</keyword>
<dbReference type="Gene3D" id="2.40.30.170">
    <property type="match status" value="1"/>
</dbReference>